<proteinExistence type="predicted"/>
<dbReference type="Pfam" id="PF00027">
    <property type="entry name" value="cNMP_binding"/>
    <property type="match status" value="1"/>
</dbReference>
<dbReference type="InterPro" id="IPR000595">
    <property type="entry name" value="cNMP-bd_dom"/>
</dbReference>
<sequence>MALGWIKQPQQSDRLRRLSGVALFSTLSPRELKIIDGMLHDRHYLANEVIFDEGEEGQALYILLSGTIHICRTREQDNAIATDVIAELATGNFFGDVALLDNSPRSAQARAAENCDVAVFFRADFSSLLETNAVIGYKISLELARLISRRLRDSMADSTRIEAL</sequence>
<dbReference type="PANTHER" id="PTHR24567:SF68">
    <property type="entry name" value="DNA-BINDING TRANSCRIPTIONAL DUAL REGULATOR CRP"/>
    <property type="match status" value="1"/>
</dbReference>
<name>A0ABR6ZYL2_9BURK</name>
<dbReference type="Gene3D" id="2.60.120.10">
    <property type="entry name" value="Jelly Rolls"/>
    <property type="match status" value="1"/>
</dbReference>
<dbReference type="PROSITE" id="PS50042">
    <property type="entry name" value="CNMP_BINDING_3"/>
    <property type="match status" value="1"/>
</dbReference>
<dbReference type="InterPro" id="IPR014710">
    <property type="entry name" value="RmlC-like_jellyroll"/>
</dbReference>
<dbReference type="SUPFAM" id="SSF51206">
    <property type="entry name" value="cAMP-binding domain-like"/>
    <property type="match status" value="1"/>
</dbReference>
<reference evidence="2 3" key="1">
    <citation type="submission" date="2020-08" db="EMBL/GenBank/DDBJ databases">
        <title>Novel species isolated from subtropical streams in China.</title>
        <authorList>
            <person name="Lu H."/>
        </authorList>
    </citation>
    <scope>NUCLEOTIDE SEQUENCE [LARGE SCALE GENOMIC DNA]</scope>
    <source>
        <strain evidence="2 3">CY18W</strain>
    </source>
</reference>
<protein>
    <submittedName>
        <fullName evidence="2">Cyclic nucleotide-binding domain-containing protein</fullName>
    </submittedName>
</protein>
<dbReference type="InterPro" id="IPR050397">
    <property type="entry name" value="Env_Response_Regulators"/>
</dbReference>
<dbReference type="CDD" id="cd00038">
    <property type="entry name" value="CAP_ED"/>
    <property type="match status" value="1"/>
</dbReference>
<evidence type="ECO:0000313" key="3">
    <source>
        <dbReference type="Proteomes" id="UP000650424"/>
    </source>
</evidence>
<gene>
    <name evidence="2" type="ORF">H8L32_26085</name>
</gene>
<dbReference type="EMBL" id="JACOGF010000022">
    <property type="protein sequence ID" value="MBC3920960.1"/>
    <property type="molecule type" value="Genomic_DNA"/>
</dbReference>
<organism evidence="2 3">
    <name type="scientific">Undibacterium hunanense</name>
    <dbReference type="NCBI Taxonomy" id="2762292"/>
    <lineage>
        <taxon>Bacteria</taxon>
        <taxon>Pseudomonadati</taxon>
        <taxon>Pseudomonadota</taxon>
        <taxon>Betaproteobacteria</taxon>
        <taxon>Burkholderiales</taxon>
        <taxon>Oxalobacteraceae</taxon>
        <taxon>Undibacterium</taxon>
    </lineage>
</organism>
<evidence type="ECO:0000313" key="2">
    <source>
        <dbReference type="EMBL" id="MBC3920960.1"/>
    </source>
</evidence>
<comment type="caution">
    <text evidence="2">The sequence shown here is derived from an EMBL/GenBank/DDBJ whole genome shotgun (WGS) entry which is preliminary data.</text>
</comment>
<keyword evidence="3" id="KW-1185">Reference proteome</keyword>
<accession>A0ABR6ZYL2</accession>
<feature type="domain" description="Cyclic nucleotide-binding" evidence="1">
    <location>
        <begin position="23"/>
        <end position="146"/>
    </location>
</feature>
<dbReference type="PANTHER" id="PTHR24567">
    <property type="entry name" value="CRP FAMILY TRANSCRIPTIONAL REGULATORY PROTEIN"/>
    <property type="match status" value="1"/>
</dbReference>
<dbReference type="Proteomes" id="UP000650424">
    <property type="component" value="Unassembled WGS sequence"/>
</dbReference>
<evidence type="ECO:0000259" key="1">
    <source>
        <dbReference type="PROSITE" id="PS50042"/>
    </source>
</evidence>
<dbReference type="SMART" id="SM00100">
    <property type="entry name" value="cNMP"/>
    <property type="match status" value="1"/>
</dbReference>
<dbReference type="InterPro" id="IPR018490">
    <property type="entry name" value="cNMP-bd_dom_sf"/>
</dbReference>